<evidence type="ECO:0000256" key="4">
    <source>
        <dbReference type="ARBA" id="ARBA00022837"/>
    </source>
</evidence>
<keyword evidence="3" id="KW-0732">Signal</keyword>
<keyword evidence="6" id="KW-1133">Transmembrane helix</keyword>
<comment type="caution">
    <text evidence="7">The sequence shown here is derived from an EMBL/GenBank/DDBJ whole genome shotgun (WGS) entry which is preliminary data.</text>
</comment>
<keyword evidence="6" id="KW-0472">Membrane</keyword>
<sequence length="1048" mass="115837">MRNKIMIKRRVSFMLVFAILFGFFTPFSNMKSVSAAGPENIERSFSVEVGSDTYKTNGVLDNVINVDTSQLPLNADGKGAVTVNFHVTNKGTTAGNVDKNAWIGLDTSRGLAPVRHYVSPEDDAKGFKSYNKVAYPFLHSKGNAKNQLQAGDTVTLKMDFLVDPNVNSQIIVKQYLTNPNPEKVTVNFTNVKKDVEANPSKYLAPTMTLEAGLSLLSTSMQAPNRQDRVDIKGLLEANGEVKSKFRYEIQNTSSYLAPVKTQLVFSDNVRLENLSNNGLNASIDQNIVTIDGQLNGGKVGLVELDLLVDGKQGSLVEVKHVFAGAASKDQSLKADLYNSDFEAYKAKVLANPKAYLEDEISVILYYPDGTKGREINVSKGQKFEDLIDIDQYRNADGKVNLDLVYKFRNTSDLTLNNINFITEFNSSKSVTDFTLVNNSGLDVKFRQLGQNDSGYLKETDLKAFANYDPSQLSLMHTTGSIAPKSEFVVKLNHEITPGKKLFWREYPSSPRQFNTGVNSLVTYPIFNRDKIADVPLVLVLETENPGVFKVATDLKDIDVRLSPEEIKFSNNAYTNWKDTVSENVLYYGGSYVIDSMKIFNMIKSFGYSVNIIGGQGGIDLGFMSNMEGPDVFENGDIQKYYYYTTNGGAILLDYNNLGSGITGDQEFIHLEVQKIFESKPVSIYQGQAWTPGDSLVFFNPNYPGVTDYTVTDNVDTNTPGVYNVTFTYKIKDDVVITKTDVVNVLPIPGASVMPKVQGIVEGQDIDTVEVTTEDKNAKVSVKGDLSKGLVFENNILSGSPQIDDWAVDEEQREIKLTLLVENSVAPSSELTVYILVQRDTDGDGTPDVEDLDDDGDGFTDEAEKAAGTNPKDAKEVPLTGLQAIAGVKVEPKEQTVVEGKEIKAVIVSPEDKQAKVTVEGPLFKGLRFENNVLTGSPQVDDWSVDEEERRLEVTFLVENSDGSKVRQTVTILVQREKVENTDTPKDPIVNDKEDKPSQSEQDLNKDNKKDMKSPNTGDSHSLVLSLAFITVTLVALYYVTKRKKELDK</sequence>
<feature type="region of interest" description="Disordered" evidence="5">
    <location>
        <begin position="976"/>
        <end position="1017"/>
    </location>
</feature>
<dbReference type="SUPFAM" id="SSF103647">
    <property type="entry name" value="TSP type-3 repeat"/>
    <property type="match status" value="1"/>
</dbReference>
<keyword evidence="4" id="KW-0106">Calcium</keyword>
<dbReference type="InterPro" id="IPR028974">
    <property type="entry name" value="TSP_type-3_rpt"/>
</dbReference>
<feature type="region of interest" description="Disordered" evidence="5">
    <location>
        <begin position="839"/>
        <end position="873"/>
    </location>
</feature>
<feature type="compositionally biased region" description="Basic and acidic residues" evidence="5">
    <location>
        <begin position="976"/>
        <end position="1012"/>
    </location>
</feature>
<evidence type="ECO:0000256" key="3">
    <source>
        <dbReference type="ARBA" id="ARBA00022729"/>
    </source>
</evidence>
<evidence type="ECO:0000256" key="6">
    <source>
        <dbReference type="SAM" id="Phobius"/>
    </source>
</evidence>
<keyword evidence="8" id="KW-1185">Reference proteome</keyword>
<evidence type="ECO:0000256" key="1">
    <source>
        <dbReference type="ARBA" id="ARBA00004613"/>
    </source>
</evidence>
<dbReference type="Pfam" id="PF18884">
    <property type="entry name" value="TSP3_bac"/>
    <property type="match status" value="1"/>
</dbReference>
<gene>
    <name evidence="7" type="ORF">ABGF40_04935</name>
</gene>
<protein>
    <submittedName>
        <fullName evidence="7">LPXTG cell wall anchor domain-containing protein</fullName>
    </submittedName>
</protein>
<evidence type="ECO:0000313" key="8">
    <source>
        <dbReference type="Proteomes" id="UP001629536"/>
    </source>
</evidence>
<dbReference type="Gene3D" id="2.60.40.10">
    <property type="entry name" value="Immunoglobulins"/>
    <property type="match status" value="1"/>
</dbReference>
<comment type="subcellular location">
    <subcellularLocation>
        <location evidence="1">Secreted</location>
    </subcellularLocation>
</comment>
<name>A0ABW9F6V4_9FIRM</name>
<dbReference type="InterPro" id="IPR013783">
    <property type="entry name" value="Ig-like_fold"/>
</dbReference>
<dbReference type="Gene3D" id="4.10.1080.10">
    <property type="entry name" value="TSP type-3 repeat"/>
    <property type="match status" value="1"/>
</dbReference>
<keyword evidence="2" id="KW-0964">Secreted</keyword>
<reference evidence="7 8" key="1">
    <citation type="journal article" date="2024" name="Front. Microbiol.">
        <title>Pangenomic and biochemical analyses of Helcococcus ovis reveal widespread tetracycline resistance and a novel bacterial species, Helcococcus bovis.</title>
        <authorList>
            <person name="Cunha F."/>
            <person name="Zhai Y."/>
            <person name="Casaro S."/>
            <person name="Jones K.L."/>
            <person name="Hernandez M."/>
            <person name="Bisinotto R.S."/>
            <person name="Kariyawasam S."/>
            <person name="Brown M.B."/>
            <person name="Phillips A."/>
            <person name="Jeong K.C."/>
            <person name="Galvao K.N."/>
        </authorList>
    </citation>
    <scope>NUCLEOTIDE SEQUENCE [LARGE SCALE GENOMIC DNA]</scope>
    <source>
        <strain evidence="7 8">KG197</strain>
    </source>
</reference>
<dbReference type="Proteomes" id="UP001629536">
    <property type="component" value="Unassembled WGS sequence"/>
</dbReference>
<dbReference type="EMBL" id="JBFNFH010000010">
    <property type="protein sequence ID" value="MFM1525014.1"/>
    <property type="molecule type" value="Genomic_DNA"/>
</dbReference>
<feature type="transmembrane region" description="Helical" evidence="6">
    <location>
        <begin position="1021"/>
        <end position="1039"/>
    </location>
</feature>
<feature type="compositionally biased region" description="Acidic residues" evidence="5">
    <location>
        <begin position="842"/>
        <end position="860"/>
    </location>
</feature>
<proteinExistence type="predicted"/>
<dbReference type="NCBIfam" id="TIGR01167">
    <property type="entry name" value="LPXTG_anchor"/>
    <property type="match status" value="1"/>
</dbReference>
<organism evidence="7 8">
    <name type="scientific">Helcococcus bovis</name>
    <dbReference type="NCBI Taxonomy" id="3153252"/>
    <lineage>
        <taxon>Bacteria</taxon>
        <taxon>Bacillati</taxon>
        <taxon>Bacillota</taxon>
        <taxon>Tissierellia</taxon>
        <taxon>Tissierellales</taxon>
        <taxon>Peptoniphilaceae</taxon>
        <taxon>Helcococcus</taxon>
    </lineage>
</organism>
<dbReference type="RefSeq" id="WP_408126623.1">
    <property type="nucleotide sequence ID" value="NZ_JBFNFH010000010.1"/>
</dbReference>
<evidence type="ECO:0000256" key="5">
    <source>
        <dbReference type="SAM" id="MobiDB-lite"/>
    </source>
</evidence>
<dbReference type="InterPro" id="IPR059100">
    <property type="entry name" value="TSP3_bac"/>
</dbReference>
<evidence type="ECO:0000256" key="2">
    <source>
        <dbReference type="ARBA" id="ARBA00022525"/>
    </source>
</evidence>
<accession>A0ABW9F6V4</accession>
<evidence type="ECO:0000313" key="7">
    <source>
        <dbReference type="EMBL" id="MFM1525014.1"/>
    </source>
</evidence>
<keyword evidence="6" id="KW-0812">Transmembrane</keyword>